<dbReference type="InterPro" id="IPR052736">
    <property type="entry name" value="Stf3_sulfotransferase"/>
</dbReference>
<evidence type="ECO:0000313" key="1">
    <source>
        <dbReference type="EMBL" id="GAA4965589.1"/>
    </source>
</evidence>
<comment type="caution">
    <text evidence="1">The sequence shown here is derived from an EMBL/GenBank/DDBJ whole genome shotgun (WGS) entry which is preliminary data.</text>
</comment>
<organism evidence="1 2">
    <name type="scientific">Yinghuangia aomiensis</name>
    <dbReference type="NCBI Taxonomy" id="676205"/>
    <lineage>
        <taxon>Bacteria</taxon>
        <taxon>Bacillati</taxon>
        <taxon>Actinomycetota</taxon>
        <taxon>Actinomycetes</taxon>
        <taxon>Kitasatosporales</taxon>
        <taxon>Streptomycetaceae</taxon>
        <taxon>Yinghuangia</taxon>
    </lineage>
</organism>
<sequence>MTGQDWTPAEPDTWVRDVNAGRVPLLAEEYGRPLDVADLLGEARATTGLDDFGDFDFGAPGGFEEPLRILVDSLEAEGRLNVLGRYEIRQQILRLLQVRLHIARYLRDDPGVLDEPVDAPLFVTGAPRTGTSILHALLAQDPANRVPESWEFLRPVPPPRPGGVDEDGADDPRIPLVNRELRLTAMIAPGFDAMHERGARMPKECISAQAIAFLSEDFPGKFRVPAYAAWLASCDMRPAYRAHKVVLQILQRRYPAGRRWVLKAPPHLGTLDALLDTYPDARVAVTHRDPLKVLGSLASLLATIHATHSDAVDAPELARTQVDFYAGVLSRYTALRRSDRVPAETFHDSHYADFLTDPIGTVGALYERFGRELTDEAKDAMSAYLAGRPRGKHGAHTYQLSDFRLDAAELRKEFADYSAYFAVPEEGGAA</sequence>
<dbReference type="EMBL" id="BAABHS010000010">
    <property type="protein sequence ID" value="GAA4965589.1"/>
    <property type="molecule type" value="Genomic_DNA"/>
</dbReference>
<dbReference type="SUPFAM" id="SSF52540">
    <property type="entry name" value="P-loop containing nucleoside triphosphate hydrolases"/>
    <property type="match status" value="1"/>
</dbReference>
<gene>
    <name evidence="1" type="ORF">GCM10023205_32430</name>
</gene>
<dbReference type="RefSeq" id="WP_345676182.1">
    <property type="nucleotide sequence ID" value="NZ_BAABHS010000010.1"/>
</dbReference>
<dbReference type="Gene3D" id="3.40.50.300">
    <property type="entry name" value="P-loop containing nucleotide triphosphate hydrolases"/>
    <property type="match status" value="1"/>
</dbReference>
<accession>A0ABP9HAI3</accession>
<name>A0ABP9HAI3_9ACTN</name>
<evidence type="ECO:0000313" key="2">
    <source>
        <dbReference type="Proteomes" id="UP001500466"/>
    </source>
</evidence>
<dbReference type="InterPro" id="IPR027417">
    <property type="entry name" value="P-loop_NTPase"/>
</dbReference>
<dbReference type="PANTHER" id="PTHR36451">
    <property type="entry name" value="PAPS-DEPENDENT SULFOTRANSFERASE STF3"/>
    <property type="match status" value="1"/>
</dbReference>
<keyword evidence="2" id="KW-1185">Reference proteome</keyword>
<dbReference type="Proteomes" id="UP001500466">
    <property type="component" value="Unassembled WGS sequence"/>
</dbReference>
<proteinExistence type="predicted"/>
<dbReference type="PANTHER" id="PTHR36451:SF1">
    <property type="entry name" value="OMEGA-HYDROXY-BETA-DIHYDROMENAQUINONE-9 SULFOTRANSFERASE STF3"/>
    <property type="match status" value="1"/>
</dbReference>
<reference evidence="2" key="1">
    <citation type="journal article" date="2019" name="Int. J. Syst. Evol. Microbiol.">
        <title>The Global Catalogue of Microorganisms (GCM) 10K type strain sequencing project: providing services to taxonomists for standard genome sequencing and annotation.</title>
        <authorList>
            <consortium name="The Broad Institute Genomics Platform"/>
            <consortium name="The Broad Institute Genome Sequencing Center for Infectious Disease"/>
            <person name="Wu L."/>
            <person name="Ma J."/>
        </authorList>
    </citation>
    <scope>NUCLEOTIDE SEQUENCE [LARGE SCALE GENOMIC DNA]</scope>
    <source>
        <strain evidence="2">JCM 17986</strain>
    </source>
</reference>
<protein>
    <submittedName>
        <fullName evidence="1">Sulfotransferase</fullName>
    </submittedName>
</protein>
<dbReference type="Pfam" id="PF13469">
    <property type="entry name" value="Sulfotransfer_3"/>
    <property type="match status" value="1"/>
</dbReference>